<dbReference type="Pfam" id="PF00271">
    <property type="entry name" value="Helicase_C"/>
    <property type="match status" value="1"/>
</dbReference>
<dbReference type="InterPro" id="IPR027417">
    <property type="entry name" value="P-loop_NTPase"/>
</dbReference>
<dbReference type="Gene3D" id="3.40.50.300">
    <property type="entry name" value="P-loop containing nucleotide triphosphate hydrolases"/>
    <property type="match status" value="2"/>
</dbReference>
<dbReference type="Proteomes" id="UP000569732">
    <property type="component" value="Unassembled WGS sequence"/>
</dbReference>
<keyword evidence="7" id="KW-1185">Reference proteome</keyword>
<evidence type="ECO:0000259" key="5">
    <source>
        <dbReference type="PROSITE" id="PS51194"/>
    </source>
</evidence>
<dbReference type="SMART" id="SM00487">
    <property type="entry name" value="DEXDc"/>
    <property type="match status" value="1"/>
</dbReference>
<evidence type="ECO:0000256" key="2">
    <source>
        <dbReference type="ARBA" id="ARBA00022801"/>
    </source>
</evidence>
<dbReference type="GO" id="GO:0004386">
    <property type="term" value="F:helicase activity"/>
    <property type="evidence" value="ECO:0007669"/>
    <property type="project" value="UniProtKB-KW"/>
</dbReference>
<keyword evidence="2" id="KW-0378">Hydrolase</keyword>
<sequence length="729" mass="85825">MNGIVKEIVSKETFDFDKTFYIYKECSRLLIEDEEKGIYLLINILNYRRKFSSKLNEMLADIIESIGFNPYVLKEKLTLSSTSANIRLNSNISNYIEGRYFHDEQKNILDLIKAKINVIISAAPTSFGKSLLIEEIVASCMYSNIVVIQPTLALLDETRKKLTKYNDKYKLIVRTTQEPSVEKKNLFLLTSERVNEYKNFPYIDFLVIDEFYKLSSNREDERSDSLNNAFQYILVKYSPNFYLLGPNIDGISEGFAEKYNAVFYKTKYNMVACEQIDIYKKHKGKFGSKNEKKIYKEKILFELLYQLKGQNTIVYCSSPNRARYLSREYYEFLCDKKFPIKNLDLPIIEWIENYISNEWSLIDCLKYGVCVHDGALQKHITSTLIDYFNKGIVNILFCTSTIIEGVNTVAKNVVFFDNKKGGNKIDFFDYSNIKGRAGRLMEHYIGRIYNFNEIPKKDQIYIDIPFHEQSPVSDEVLININEENIVNKESEQYKYISSLPNEKREMFSKNSLYIKGQDGLVDKLRSEIDENYNLICWDKLPKYEQLDYCLGLAWEFLIKPNESVKPMTRKKLVKVTFDYGVYKNINTLIKNNYEYKRKIKSNLTSKEVFDEAICEAFQILRHWFQYKVPKWLLVVNEIQKFVCNERGIRSGNYVFYATSIETDFIRENLTILSEYGIPKTAINKMSKYINPSINQDFVLKEIFNNRLYEKPGLLEYERIKIIENLNKKY</sequence>
<keyword evidence="4" id="KW-0067">ATP-binding</keyword>
<evidence type="ECO:0000256" key="4">
    <source>
        <dbReference type="ARBA" id="ARBA00022840"/>
    </source>
</evidence>
<dbReference type="InterPro" id="IPR001650">
    <property type="entry name" value="Helicase_C-like"/>
</dbReference>
<dbReference type="SMART" id="SM00490">
    <property type="entry name" value="HELICc"/>
    <property type="match status" value="1"/>
</dbReference>
<feature type="domain" description="Helicase C-terminal" evidence="5">
    <location>
        <begin position="299"/>
        <end position="478"/>
    </location>
</feature>
<keyword evidence="1" id="KW-0547">Nucleotide-binding</keyword>
<organism evidence="6 7">
    <name type="scientific">Spartinivicinus marinus</name>
    <dbReference type="NCBI Taxonomy" id="2994442"/>
    <lineage>
        <taxon>Bacteria</taxon>
        <taxon>Pseudomonadati</taxon>
        <taxon>Pseudomonadota</taxon>
        <taxon>Gammaproteobacteria</taxon>
        <taxon>Oceanospirillales</taxon>
        <taxon>Zooshikellaceae</taxon>
        <taxon>Spartinivicinus</taxon>
    </lineage>
</organism>
<dbReference type="SUPFAM" id="SSF52540">
    <property type="entry name" value="P-loop containing nucleoside triphosphate hydrolases"/>
    <property type="match status" value="2"/>
</dbReference>
<name>A0A853I947_9GAMM</name>
<dbReference type="PROSITE" id="PS51194">
    <property type="entry name" value="HELICASE_CTER"/>
    <property type="match status" value="1"/>
</dbReference>
<protein>
    <submittedName>
        <fullName evidence="6">DEAD/DEAH box helicase</fullName>
    </submittedName>
</protein>
<evidence type="ECO:0000313" key="7">
    <source>
        <dbReference type="Proteomes" id="UP000569732"/>
    </source>
</evidence>
<dbReference type="GO" id="GO:0005524">
    <property type="term" value="F:ATP binding"/>
    <property type="evidence" value="ECO:0007669"/>
    <property type="project" value="UniProtKB-KW"/>
</dbReference>
<dbReference type="Pfam" id="PF00270">
    <property type="entry name" value="DEAD"/>
    <property type="match status" value="1"/>
</dbReference>
<dbReference type="GO" id="GO:0003676">
    <property type="term" value="F:nucleic acid binding"/>
    <property type="evidence" value="ECO:0007669"/>
    <property type="project" value="InterPro"/>
</dbReference>
<dbReference type="RefSeq" id="WP_180568099.1">
    <property type="nucleotide sequence ID" value="NZ_JACCKB010000010.1"/>
</dbReference>
<dbReference type="PANTHER" id="PTHR12131">
    <property type="entry name" value="ATP-DEPENDENT RNA AND DNA HELICASE"/>
    <property type="match status" value="1"/>
</dbReference>
<keyword evidence="3 6" id="KW-0347">Helicase</keyword>
<dbReference type="InterPro" id="IPR014001">
    <property type="entry name" value="Helicase_ATP-bd"/>
</dbReference>
<accession>A0A853I947</accession>
<evidence type="ECO:0000256" key="3">
    <source>
        <dbReference type="ARBA" id="ARBA00022806"/>
    </source>
</evidence>
<reference evidence="6 7" key="1">
    <citation type="submission" date="2020-07" db="EMBL/GenBank/DDBJ databases">
        <title>Endozoicomonas sp. nov., isolated from sediment.</title>
        <authorList>
            <person name="Gu T."/>
        </authorList>
    </citation>
    <scope>NUCLEOTIDE SEQUENCE [LARGE SCALE GENOMIC DNA]</scope>
    <source>
        <strain evidence="6 7">SM1973</strain>
    </source>
</reference>
<dbReference type="GO" id="GO:0016787">
    <property type="term" value="F:hydrolase activity"/>
    <property type="evidence" value="ECO:0007669"/>
    <property type="project" value="UniProtKB-KW"/>
</dbReference>
<comment type="caution">
    <text evidence="6">The sequence shown here is derived from an EMBL/GenBank/DDBJ whole genome shotgun (WGS) entry which is preliminary data.</text>
</comment>
<dbReference type="InterPro" id="IPR050699">
    <property type="entry name" value="RNA-DNA_Helicase"/>
</dbReference>
<dbReference type="EMBL" id="JACCKB010000010">
    <property type="protein sequence ID" value="NYZ66067.1"/>
    <property type="molecule type" value="Genomic_DNA"/>
</dbReference>
<dbReference type="PANTHER" id="PTHR12131:SF1">
    <property type="entry name" value="ATP-DEPENDENT RNA HELICASE SUPV3L1, MITOCHONDRIAL-RELATED"/>
    <property type="match status" value="1"/>
</dbReference>
<proteinExistence type="predicted"/>
<gene>
    <name evidence="6" type="ORF">H0A36_08580</name>
</gene>
<dbReference type="InterPro" id="IPR011545">
    <property type="entry name" value="DEAD/DEAH_box_helicase_dom"/>
</dbReference>
<evidence type="ECO:0000256" key="1">
    <source>
        <dbReference type="ARBA" id="ARBA00022741"/>
    </source>
</evidence>
<dbReference type="AlphaFoldDB" id="A0A853I947"/>
<evidence type="ECO:0000313" key="6">
    <source>
        <dbReference type="EMBL" id="NYZ66067.1"/>
    </source>
</evidence>